<feature type="transmembrane region" description="Helical" evidence="1">
    <location>
        <begin position="239"/>
        <end position="262"/>
    </location>
</feature>
<keyword evidence="1" id="KW-0472">Membrane</keyword>
<evidence type="ECO:0000313" key="2">
    <source>
        <dbReference type="EMBL" id="GGC77789.1"/>
    </source>
</evidence>
<comment type="caution">
    <text evidence="2">The sequence shown here is derived from an EMBL/GenBank/DDBJ whole genome shotgun (WGS) entry which is preliminary data.</text>
</comment>
<dbReference type="Gene3D" id="2.40.110.10">
    <property type="entry name" value="Butyryl-CoA Dehydrogenase, subunit A, domain 2"/>
    <property type="match status" value="1"/>
</dbReference>
<dbReference type="EMBL" id="BMJI01000001">
    <property type="protein sequence ID" value="GGC77789.1"/>
    <property type="molecule type" value="Genomic_DNA"/>
</dbReference>
<organism evidence="2 3">
    <name type="scientific">Tersicoccus solisilvae</name>
    <dbReference type="NCBI Taxonomy" id="1882339"/>
    <lineage>
        <taxon>Bacteria</taxon>
        <taxon>Bacillati</taxon>
        <taxon>Actinomycetota</taxon>
        <taxon>Actinomycetes</taxon>
        <taxon>Micrococcales</taxon>
        <taxon>Micrococcaceae</taxon>
        <taxon>Tersicoccus</taxon>
    </lineage>
</organism>
<proteinExistence type="predicted"/>
<evidence type="ECO:0000313" key="3">
    <source>
        <dbReference type="Proteomes" id="UP000597761"/>
    </source>
</evidence>
<dbReference type="InterPro" id="IPR009100">
    <property type="entry name" value="AcylCoA_DH/oxidase_NM_dom_sf"/>
</dbReference>
<name>A0ABQ1NI41_9MICC</name>
<dbReference type="SUPFAM" id="SSF56645">
    <property type="entry name" value="Acyl-CoA dehydrogenase NM domain-like"/>
    <property type="match status" value="1"/>
</dbReference>
<keyword evidence="3" id="KW-1185">Reference proteome</keyword>
<dbReference type="RefSeq" id="WP_229659654.1">
    <property type="nucleotide sequence ID" value="NZ_BMJI01000001.1"/>
</dbReference>
<keyword evidence="1" id="KW-0812">Transmembrane</keyword>
<evidence type="ECO:0000256" key="1">
    <source>
        <dbReference type="SAM" id="Phobius"/>
    </source>
</evidence>
<sequence>MSRELTGPTVTPGSDLRLRAGIGPGRPAGRAAALIADAFAAGTGIGTAGALELARRLGTELPGPGRGRTAELWEALAEVAARDLGAARTVEPHLDALAILDQLPDADRDRVAAVGAGPDSTWGVFAAEGQGLRLEAHGARGGPTQLLTGGKPWCSLAGSLTHAVVTAHPATAGVPADGQATGDARRAFAVDLRHPGVTVADAAWVGLGLPTVPSGPVEFASVPAVPVGEPGWYLRRPGFAWGGIGVAACWYGGAVGVARLLATQARRRGDGLDQIGLMLLGQVDVALVAARTALADAAERVDAGGATGSAGALLALRVRAVVADAAETVLRAVGHGTGPAPLAFDAEHAHRVADLQLYLRQEHAERDRAALGRSLLTRLADDEELPW</sequence>
<keyword evidence="1" id="KW-1133">Transmembrane helix</keyword>
<protein>
    <submittedName>
        <fullName evidence="2">Acyl-CoA dehydrogenase</fullName>
    </submittedName>
</protein>
<dbReference type="Proteomes" id="UP000597761">
    <property type="component" value="Unassembled WGS sequence"/>
</dbReference>
<reference evidence="3" key="1">
    <citation type="journal article" date="2019" name="Int. J. Syst. Evol. Microbiol.">
        <title>The Global Catalogue of Microorganisms (GCM) 10K type strain sequencing project: providing services to taxonomists for standard genome sequencing and annotation.</title>
        <authorList>
            <consortium name="The Broad Institute Genomics Platform"/>
            <consortium name="The Broad Institute Genome Sequencing Center for Infectious Disease"/>
            <person name="Wu L."/>
            <person name="Ma J."/>
        </authorList>
    </citation>
    <scope>NUCLEOTIDE SEQUENCE [LARGE SCALE GENOMIC DNA]</scope>
    <source>
        <strain evidence="3">CGMCC 1.15480</strain>
    </source>
</reference>
<accession>A0ABQ1NI41</accession>
<gene>
    <name evidence="2" type="ORF">GCM10011512_00420</name>
</gene>
<dbReference type="InterPro" id="IPR046373">
    <property type="entry name" value="Acyl-CoA_Oxase/DH_mid-dom_sf"/>
</dbReference>